<comment type="subcellular location">
    <subcellularLocation>
        <location evidence="1">Membrane</location>
        <topology evidence="1">Multi-pass membrane protein</topology>
    </subcellularLocation>
</comment>
<organism evidence="7 8">
    <name type="scientific">Actinoplanes cyaneus</name>
    <dbReference type="NCBI Taxonomy" id="52696"/>
    <lineage>
        <taxon>Bacteria</taxon>
        <taxon>Bacillati</taxon>
        <taxon>Actinomycetota</taxon>
        <taxon>Actinomycetes</taxon>
        <taxon>Micromonosporales</taxon>
        <taxon>Micromonosporaceae</taxon>
        <taxon>Actinoplanes</taxon>
    </lineage>
</organism>
<feature type="transmembrane region" description="Helical" evidence="5">
    <location>
        <begin position="76"/>
        <end position="107"/>
    </location>
</feature>
<keyword evidence="2 5" id="KW-0812">Transmembrane</keyword>
<dbReference type="Proteomes" id="UP000619479">
    <property type="component" value="Unassembled WGS sequence"/>
</dbReference>
<evidence type="ECO:0000256" key="2">
    <source>
        <dbReference type="ARBA" id="ARBA00022692"/>
    </source>
</evidence>
<feature type="transmembrane region" description="Helical" evidence="5">
    <location>
        <begin position="147"/>
        <end position="165"/>
    </location>
</feature>
<keyword evidence="3 5" id="KW-1133">Transmembrane helix</keyword>
<dbReference type="InterPro" id="IPR049453">
    <property type="entry name" value="Memb_transporter_dom"/>
</dbReference>
<comment type="caution">
    <text evidence="7">The sequence shown here is derived from an EMBL/GenBank/DDBJ whole genome shotgun (WGS) entry which is preliminary data.</text>
</comment>
<keyword evidence="8" id="KW-1185">Reference proteome</keyword>
<sequence>MSKRQVDARLREWMRSAVARLRQSAVPAGEAVLAASLAWFVATTIAGHPDPVFAPSAALVVLAESRGRRLRQSVEIVLGVSAGVLVADVVVEALGSGSVAIAVVLLLTVGPMIALGASSTLLVQAAISAIYLVAVPAPKTSLMQLRFVDALVGGAIALVISQVAVARSPLGRLVAEARQTFADLAGLLDAIDRAVVDGDEQSAHTVLRRARELNGCVEKLQAEVSAAGETLRLRVRRRELGQLAEVQATAVHLDHVVDNIWVLARNAVTVTRLRVATPPEVSDALRELAEAVREAGEALATDLVGPGDPDRHAARADHAALQAVRIAAKLLEDEPQLPLVMIIGQIRVTAVDLLRGVGQDDQEVLERVDEALGLHAA</sequence>
<accession>A0A919ISY1</accession>
<feature type="transmembrane region" description="Helical" evidence="5">
    <location>
        <begin position="113"/>
        <end position="135"/>
    </location>
</feature>
<evidence type="ECO:0000259" key="6">
    <source>
        <dbReference type="Pfam" id="PF13515"/>
    </source>
</evidence>
<gene>
    <name evidence="7" type="ORF">Acy02nite_87290</name>
</gene>
<evidence type="ECO:0000256" key="1">
    <source>
        <dbReference type="ARBA" id="ARBA00004141"/>
    </source>
</evidence>
<evidence type="ECO:0000256" key="3">
    <source>
        <dbReference type="ARBA" id="ARBA00022989"/>
    </source>
</evidence>
<name>A0A919ISY1_9ACTN</name>
<dbReference type="EMBL" id="BOMH01000085">
    <property type="protein sequence ID" value="GID70848.1"/>
    <property type="molecule type" value="Genomic_DNA"/>
</dbReference>
<evidence type="ECO:0000313" key="8">
    <source>
        <dbReference type="Proteomes" id="UP000619479"/>
    </source>
</evidence>
<evidence type="ECO:0000256" key="4">
    <source>
        <dbReference type="ARBA" id="ARBA00023136"/>
    </source>
</evidence>
<proteinExistence type="predicted"/>
<dbReference type="Pfam" id="PF13515">
    <property type="entry name" value="FUSC_2"/>
    <property type="match status" value="1"/>
</dbReference>
<dbReference type="RefSeq" id="WP_239175827.1">
    <property type="nucleotide sequence ID" value="NZ_BAAAUC010000079.1"/>
</dbReference>
<feature type="domain" description="Integral membrane bound transporter" evidence="6">
    <location>
        <begin position="37"/>
        <end position="160"/>
    </location>
</feature>
<protein>
    <submittedName>
        <fullName evidence="7">FUSC family protein</fullName>
    </submittedName>
</protein>
<dbReference type="GO" id="GO:0016020">
    <property type="term" value="C:membrane"/>
    <property type="evidence" value="ECO:0007669"/>
    <property type="project" value="UniProtKB-SubCell"/>
</dbReference>
<dbReference type="AlphaFoldDB" id="A0A919ISY1"/>
<evidence type="ECO:0000256" key="5">
    <source>
        <dbReference type="SAM" id="Phobius"/>
    </source>
</evidence>
<evidence type="ECO:0000313" key="7">
    <source>
        <dbReference type="EMBL" id="GID70848.1"/>
    </source>
</evidence>
<keyword evidence="4 5" id="KW-0472">Membrane</keyword>
<reference evidence="7" key="1">
    <citation type="submission" date="2021-01" db="EMBL/GenBank/DDBJ databases">
        <title>Whole genome shotgun sequence of Actinoplanes cyaneus NBRC 14990.</title>
        <authorList>
            <person name="Komaki H."/>
            <person name="Tamura T."/>
        </authorList>
    </citation>
    <scope>NUCLEOTIDE SEQUENCE</scope>
    <source>
        <strain evidence="7">NBRC 14990</strain>
    </source>
</reference>